<protein>
    <submittedName>
        <fullName evidence="1">Uncharacterized protein</fullName>
    </submittedName>
</protein>
<evidence type="ECO:0000313" key="1">
    <source>
        <dbReference type="EMBL" id="KAH6935922.1"/>
    </source>
</evidence>
<sequence>MPSTQEHHESATLPSPKPRGDDPRARHTTTADMLMSMLFVAFKAILRVFPQANDLPEDGADVRPRWGTNADDVTAVATLEAGDAGYYNESGRIYIVQRLKEMIKCMDNQVVPGELEELLFEAHTQDISDVVIVGLPHPEYGQAPAAAIVLKQPLMSDHQMNDIAKKIKATISDNLALHKHLHGGVFFMDTLPKTETGKVNRNALVDECSKRKAL</sequence>
<proteinExistence type="predicted"/>
<keyword evidence="2" id="KW-1185">Reference proteome</keyword>
<dbReference type="EMBL" id="CM023483">
    <property type="protein sequence ID" value="KAH6935922.1"/>
    <property type="molecule type" value="Genomic_DNA"/>
</dbReference>
<accession>A0ACB7SPE2</accession>
<name>A0ACB7SPE2_HYAAI</name>
<reference evidence="1" key="1">
    <citation type="submission" date="2020-05" db="EMBL/GenBank/DDBJ databases">
        <title>Large-scale comparative analyses of tick genomes elucidate their genetic diversity and vector capacities.</title>
        <authorList>
            <person name="Jia N."/>
            <person name="Wang J."/>
            <person name="Shi W."/>
            <person name="Du L."/>
            <person name="Sun Y."/>
            <person name="Zhan W."/>
            <person name="Jiang J."/>
            <person name="Wang Q."/>
            <person name="Zhang B."/>
            <person name="Ji P."/>
            <person name="Sakyi L.B."/>
            <person name="Cui X."/>
            <person name="Yuan T."/>
            <person name="Jiang B."/>
            <person name="Yang W."/>
            <person name="Lam T.T.-Y."/>
            <person name="Chang Q."/>
            <person name="Ding S."/>
            <person name="Wang X."/>
            <person name="Zhu J."/>
            <person name="Ruan X."/>
            <person name="Zhao L."/>
            <person name="Wei J."/>
            <person name="Que T."/>
            <person name="Du C."/>
            <person name="Cheng J."/>
            <person name="Dai P."/>
            <person name="Han X."/>
            <person name="Huang E."/>
            <person name="Gao Y."/>
            <person name="Liu J."/>
            <person name="Shao H."/>
            <person name="Ye R."/>
            <person name="Li L."/>
            <person name="Wei W."/>
            <person name="Wang X."/>
            <person name="Wang C."/>
            <person name="Yang T."/>
            <person name="Huo Q."/>
            <person name="Li W."/>
            <person name="Guo W."/>
            <person name="Chen H."/>
            <person name="Zhou L."/>
            <person name="Ni X."/>
            <person name="Tian J."/>
            <person name="Zhou Y."/>
            <person name="Sheng Y."/>
            <person name="Liu T."/>
            <person name="Pan Y."/>
            <person name="Xia L."/>
            <person name="Li J."/>
            <person name="Zhao F."/>
            <person name="Cao W."/>
        </authorList>
    </citation>
    <scope>NUCLEOTIDE SEQUENCE</scope>
    <source>
        <strain evidence="1">Hyas-2018</strain>
    </source>
</reference>
<evidence type="ECO:0000313" key="2">
    <source>
        <dbReference type="Proteomes" id="UP000821845"/>
    </source>
</evidence>
<organism evidence="1 2">
    <name type="scientific">Hyalomma asiaticum</name>
    <name type="common">Tick</name>
    <dbReference type="NCBI Taxonomy" id="266040"/>
    <lineage>
        <taxon>Eukaryota</taxon>
        <taxon>Metazoa</taxon>
        <taxon>Ecdysozoa</taxon>
        <taxon>Arthropoda</taxon>
        <taxon>Chelicerata</taxon>
        <taxon>Arachnida</taxon>
        <taxon>Acari</taxon>
        <taxon>Parasitiformes</taxon>
        <taxon>Ixodida</taxon>
        <taxon>Ixodoidea</taxon>
        <taxon>Ixodidae</taxon>
        <taxon>Hyalomminae</taxon>
        <taxon>Hyalomma</taxon>
    </lineage>
</organism>
<gene>
    <name evidence="1" type="ORF">HPB50_011459</name>
</gene>
<dbReference type="Proteomes" id="UP000821845">
    <property type="component" value="Chromosome 3"/>
</dbReference>
<comment type="caution">
    <text evidence="1">The sequence shown here is derived from an EMBL/GenBank/DDBJ whole genome shotgun (WGS) entry which is preliminary data.</text>
</comment>